<feature type="compositionally biased region" description="Low complexity" evidence="1">
    <location>
        <begin position="683"/>
        <end position="693"/>
    </location>
</feature>
<evidence type="ECO:0000256" key="1">
    <source>
        <dbReference type="SAM" id="MobiDB-lite"/>
    </source>
</evidence>
<reference evidence="4 5" key="1">
    <citation type="submission" date="2024-01" db="EMBL/GenBank/DDBJ databases">
        <title>Genome insights into Plantactinospora veratri sp. nov.</title>
        <authorList>
            <person name="Wang L."/>
        </authorList>
    </citation>
    <scope>NUCLEOTIDE SEQUENCE [LARGE SCALE GENOMIC DNA]</scope>
    <source>
        <strain evidence="4 5">NEAU-FHS4</strain>
    </source>
</reference>
<evidence type="ECO:0000259" key="3">
    <source>
        <dbReference type="Pfam" id="PF13401"/>
    </source>
</evidence>
<feature type="region of interest" description="Disordered" evidence="1">
    <location>
        <begin position="343"/>
        <end position="369"/>
    </location>
</feature>
<comment type="caution">
    <text evidence="4">The sequence shown here is derived from an EMBL/GenBank/DDBJ whole genome shotgun (WGS) entry which is preliminary data.</text>
</comment>
<dbReference type="PANTHER" id="PTHR47691">
    <property type="entry name" value="REGULATOR-RELATED"/>
    <property type="match status" value="1"/>
</dbReference>
<dbReference type="SUPFAM" id="SSF52540">
    <property type="entry name" value="P-loop containing nucleoside triphosphate hydrolases"/>
    <property type="match status" value="1"/>
</dbReference>
<accession>A0ABU7SC95</accession>
<dbReference type="SUPFAM" id="SSF48452">
    <property type="entry name" value="TPR-like"/>
    <property type="match status" value="2"/>
</dbReference>
<dbReference type="EMBL" id="JAZGQL010000007">
    <property type="protein sequence ID" value="MEE6307394.1"/>
    <property type="molecule type" value="Genomic_DNA"/>
</dbReference>
<dbReference type="InterPro" id="IPR005158">
    <property type="entry name" value="BTAD"/>
</dbReference>
<keyword evidence="5" id="KW-1185">Reference proteome</keyword>
<dbReference type="Gene3D" id="1.25.40.10">
    <property type="entry name" value="Tetratricopeptide repeat domain"/>
    <property type="match status" value="4"/>
</dbReference>
<dbReference type="InterPro" id="IPR036388">
    <property type="entry name" value="WH-like_DNA-bd_sf"/>
</dbReference>
<dbReference type="InterPro" id="IPR011990">
    <property type="entry name" value="TPR-like_helical_dom_sf"/>
</dbReference>
<dbReference type="RefSeq" id="WP_331207699.1">
    <property type="nucleotide sequence ID" value="NZ_JAZGQL010000007.1"/>
</dbReference>
<evidence type="ECO:0000313" key="5">
    <source>
        <dbReference type="Proteomes" id="UP001339911"/>
    </source>
</evidence>
<dbReference type="InterPro" id="IPR049945">
    <property type="entry name" value="AAA_22"/>
</dbReference>
<feature type="domain" description="ORC1/DEAH AAA+ ATPase" evidence="3">
    <location>
        <begin position="396"/>
        <end position="493"/>
    </location>
</feature>
<sequence>MPDQQTCTQRRHATPGEVRLLGPVRLIGPRGPVALPDGAGALLRLLALRPNEPVPDAELLAALAGRDALSRTGPRPLDRAATLLATALADSGSPGALEVRPGGYLLRIPCDRIDASRFGRLLDQARRRMAGGELRAAARLFRAALAVWTEPLVPDEEGRAAISGPVAADDPVPVEEGRAVVSGPVAADDRSYRSAGPGTDSGVDDRDAYRLCPFGWGAAELGRLRQARIGAFEDRWACVLRLAVAAYTAAGGPVADRATVAAGATAARVARAAVAELTSAVAAHPLRARLWELLLVAGYLHRGRRGAAEVHQRAREVFRDQAGVEPAGRVCVLAAAVRGGELPEDWATGPAPTPAPEVATGSSASRPRPAARLPVPLTALVGRDELLEVVAERLDRHRLVTLTGTGGAGKTRLALAVAAARTDRPVWFVDLTPVESPVRVPQAVAAALGVPDLGRDMVEALAADLDQVRALLVLDNCEHLVTGCAELVQRLLSRCPGLRVLATSRVALRLPAESRIRVPALAVPEVGTGHSLAALAAHPATRLFLERAREVTGRPVPEASADAVVRLCADLDGLPLAIELAAARTPMLTVDEIVARLRTDVRLLRSPDPRPPDRHRSVAAAVESSLAVLDADACRLFDWLSICAGGFDAEAARVLGGPSAPAALATLVEASLVEPLPAGGPAPAHACAAAEPGQRSGPVEPVGWSGPAEPVDSSGPAEPVDWSGPAEPVQRCGPESRGGVAGAGESAGTRYRMLEPVRRHALARLLDSGAEVAARQALASYCLDLAQRADARLRGAAQDWWLARLRAEEPNLRSAMTWLAEAGAGGPAHGDLRLAAALAVYCRLAGNYREGHGWLSAALARHPDAPAELRSRAGIGAAMLAMLSCDYPAAIRHAELARAACRVTGDRRAEARVEQILGSVAREQARYADSAGHLATAGAIFADCADEWGEAQITELRGFTAWLAGDLDRADSRLWASLRRHERLGDPLAAASALMNLGAVALYRGDVDRASSLVDAALQRYSTVGFPEGVGWAHNLRGLVELRAGRTGRAARHLRLSLAAHRQVGDRWRTASVLEALAEAARLDGDPVRGAELLGAADRIREEIGAPVPACERADAEATRRALRAQLDAAVRQLGGTGTGTGGAAGGGFALAHRYGREAPLDVVLAGGAGRDRRPAP</sequence>
<dbReference type="PANTHER" id="PTHR47691:SF3">
    <property type="entry name" value="HTH-TYPE TRANSCRIPTIONAL REGULATOR RV0890C-RELATED"/>
    <property type="match status" value="1"/>
</dbReference>
<feature type="domain" description="Bacterial transcriptional activator" evidence="2">
    <location>
        <begin position="269"/>
        <end position="338"/>
    </location>
</feature>
<feature type="region of interest" description="Disordered" evidence="1">
    <location>
        <begin position="683"/>
        <end position="744"/>
    </location>
</feature>
<evidence type="ECO:0000313" key="4">
    <source>
        <dbReference type="EMBL" id="MEE6307394.1"/>
    </source>
</evidence>
<gene>
    <name evidence="4" type="ORF">V1634_11220</name>
</gene>
<dbReference type="Pfam" id="PF13401">
    <property type="entry name" value="AAA_22"/>
    <property type="match status" value="1"/>
</dbReference>
<dbReference type="Pfam" id="PF03704">
    <property type="entry name" value="BTAD"/>
    <property type="match status" value="1"/>
</dbReference>
<dbReference type="Gene3D" id="1.10.10.10">
    <property type="entry name" value="Winged helix-like DNA-binding domain superfamily/Winged helix DNA-binding domain"/>
    <property type="match status" value="1"/>
</dbReference>
<dbReference type="InterPro" id="IPR027417">
    <property type="entry name" value="P-loop_NTPase"/>
</dbReference>
<protein>
    <submittedName>
        <fullName evidence="4">BTAD domain-containing putative transcriptional regulator</fullName>
    </submittedName>
</protein>
<dbReference type="Gene3D" id="3.40.50.300">
    <property type="entry name" value="P-loop containing nucleotide triphosphate hydrolases"/>
    <property type="match status" value="1"/>
</dbReference>
<dbReference type="Proteomes" id="UP001339911">
    <property type="component" value="Unassembled WGS sequence"/>
</dbReference>
<organism evidence="4 5">
    <name type="scientific">Plantactinospora veratri</name>
    <dbReference type="NCBI Taxonomy" id="1436122"/>
    <lineage>
        <taxon>Bacteria</taxon>
        <taxon>Bacillati</taxon>
        <taxon>Actinomycetota</taxon>
        <taxon>Actinomycetes</taxon>
        <taxon>Micromonosporales</taxon>
        <taxon>Micromonosporaceae</taxon>
        <taxon>Plantactinospora</taxon>
    </lineage>
</organism>
<evidence type="ECO:0000259" key="2">
    <source>
        <dbReference type="Pfam" id="PF03704"/>
    </source>
</evidence>
<proteinExistence type="predicted"/>
<name>A0ABU7SC95_9ACTN</name>